<reference evidence="1 2" key="1">
    <citation type="submission" date="2016-06" db="EMBL/GenBank/DDBJ databases">
        <authorList>
            <person name="Kjaerup R.B."/>
            <person name="Dalgaard T.S."/>
            <person name="Juul-Madsen H.R."/>
        </authorList>
    </citation>
    <scope>NUCLEOTIDE SEQUENCE [LARGE SCALE GENOMIC DNA]</scope>
    <source>
        <strain evidence="1 2">DSM 45577</strain>
    </source>
</reference>
<evidence type="ECO:0000313" key="1">
    <source>
        <dbReference type="EMBL" id="SCL60895.1"/>
    </source>
</evidence>
<evidence type="ECO:0000313" key="2">
    <source>
        <dbReference type="Proteomes" id="UP000198937"/>
    </source>
</evidence>
<proteinExistence type="predicted"/>
<dbReference type="EMBL" id="FMIA01000002">
    <property type="protein sequence ID" value="SCL60895.1"/>
    <property type="molecule type" value="Genomic_DNA"/>
</dbReference>
<sequence length="455" mass="49668">MTDTTITTDRVTDAYLERCLGGDRALLDAIAKAPFGPAFLAANTGHLLPRPLFVADEVIGRFSVDLSGFFDLLTSVPQRIFGGDVAAYCAALGMERQRAAILTRYPGRPTRYGRADAYHDGTALRLLEVNVGSAQGGIDYSEIGRMLLKVDAFAEFAAEHGLVHVHMGENIAQLYREASAGVTGGADPVIGLVESDSGFGSYVEQAESYVEMMAAQGLQVVMGTVGEITERAGRLFLHGRRIDLIQRHFTENEMVTEPGVAEAAERVFHAHDEGRVVLWTSLRSSLYHNKAALTLMSDSRLRTAFSTDEAELIDRVLPWTRLLLDTETEVDGETVDLVGYCREHRADLIIKQQRSFRADGIVPGWDTSDEDWAAALAAGIADGALVQRRVIRRAEPVVDPATGAVEEYAATWGVFFTPHGYAGSSLRAMPIDDEIPRYRPTRRNAAVFQFSASAA</sequence>
<dbReference type="AlphaFoldDB" id="A0A1C6V3T2"/>
<name>A0A1C6V3T2_9ACTN</name>
<dbReference type="Proteomes" id="UP000198937">
    <property type="component" value="Unassembled WGS sequence"/>
</dbReference>
<evidence type="ECO:0008006" key="3">
    <source>
        <dbReference type="Google" id="ProtNLM"/>
    </source>
</evidence>
<dbReference type="OrthoDB" id="8041036at2"/>
<accession>A0A1C6V3T2</accession>
<dbReference type="STRING" id="683228.GA0070617_4507"/>
<keyword evidence="2" id="KW-1185">Reference proteome</keyword>
<organism evidence="1 2">
    <name type="scientific">Micromonospora yangpuensis</name>
    <dbReference type="NCBI Taxonomy" id="683228"/>
    <lineage>
        <taxon>Bacteria</taxon>
        <taxon>Bacillati</taxon>
        <taxon>Actinomycetota</taxon>
        <taxon>Actinomycetes</taxon>
        <taxon>Micromonosporales</taxon>
        <taxon>Micromonosporaceae</taxon>
        <taxon>Micromonospora</taxon>
    </lineage>
</organism>
<dbReference type="SUPFAM" id="SSF56059">
    <property type="entry name" value="Glutathione synthetase ATP-binding domain-like"/>
    <property type="match status" value="1"/>
</dbReference>
<dbReference type="RefSeq" id="WP_091442086.1">
    <property type="nucleotide sequence ID" value="NZ_BMMJ01000008.1"/>
</dbReference>
<protein>
    <recommendedName>
        <fullName evidence="3">Glutathionylspermidine synthase preATP-grasp</fullName>
    </recommendedName>
</protein>
<gene>
    <name evidence="1" type="ORF">GA0070617_4507</name>
</gene>